<gene>
    <name evidence="3" type="ORF">ODALV1_LOCUS13655</name>
</gene>
<comment type="caution">
    <text evidence="3">The sequence shown here is derived from an EMBL/GenBank/DDBJ whole genome shotgun (WGS) entry which is preliminary data.</text>
</comment>
<accession>A0ABP1QPX0</accession>
<protein>
    <submittedName>
        <fullName evidence="3">Uncharacterized protein</fullName>
    </submittedName>
</protein>
<keyword evidence="1" id="KW-0812">Transmembrane</keyword>
<feature type="chain" id="PRO_5046573276" evidence="2">
    <location>
        <begin position="26"/>
        <end position="151"/>
    </location>
</feature>
<keyword evidence="1" id="KW-0472">Membrane</keyword>
<keyword evidence="1" id="KW-1133">Transmembrane helix</keyword>
<dbReference type="Proteomes" id="UP001642540">
    <property type="component" value="Unassembled WGS sequence"/>
</dbReference>
<sequence length="151" mass="17151">MTLHYIKIEMILFCGHILLYCLVAAAPNSEDSLLSPQLEIWKIVPDTFSVYNKNNVKAMNNEIDHRTYHKFDSQQWIPSLKLNQSSLTTPEISALVIIVLIIIFASIISLVLTYCFYRGIVGTFCGRRQRGALKYDSILSPDVVDDKVVNV</sequence>
<proteinExistence type="predicted"/>
<feature type="transmembrane region" description="Helical" evidence="1">
    <location>
        <begin position="92"/>
        <end position="117"/>
    </location>
</feature>
<keyword evidence="2" id="KW-0732">Signal</keyword>
<reference evidence="3 4" key="1">
    <citation type="submission" date="2024-08" db="EMBL/GenBank/DDBJ databases">
        <authorList>
            <person name="Cucini C."/>
            <person name="Frati F."/>
        </authorList>
    </citation>
    <scope>NUCLEOTIDE SEQUENCE [LARGE SCALE GENOMIC DNA]</scope>
</reference>
<dbReference type="EMBL" id="CAXLJM020000041">
    <property type="protein sequence ID" value="CAL8109749.1"/>
    <property type="molecule type" value="Genomic_DNA"/>
</dbReference>
<keyword evidence="4" id="KW-1185">Reference proteome</keyword>
<evidence type="ECO:0000313" key="3">
    <source>
        <dbReference type="EMBL" id="CAL8109749.1"/>
    </source>
</evidence>
<feature type="signal peptide" evidence="2">
    <location>
        <begin position="1"/>
        <end position="25"/>
    </location>
</feature>
<organism evidence="3 4">
    <name type="scientific">Orchesella dallaii</name>
    <dbReference type="NCBI Taxonomy" id="48710"/>
    <lineage>
        <taxon>Eukaryota</taxon>
        <taxon>Metazoa</taxon>
        <taxon>Ecdysozoa</taxon>
        <taxon>Arthropoda</taxon>
        <taxon>Hexapoda</taxon>
        <taxon>Collembola</taxon>
        <taxon>Entomobryomorpha</taxon>
        <taxon>Entomobryoidea</taxon>
        <taxon>Orchesellidae</taxon>
        <taxon>Orchesellinae</taxon>
        <taxon>Orchesella</taxon>
    </lineage>
</organism>
<evidence type="ECO:0000256" key="1">
    <source>
        <dbReference type="SAM" id="Phobius"/>
    </source>
</evidence>
<evidence type="ECO:0000313" key="4">
    <source>
        <dbReference type="Proteomes" id="UP001642540"/>
    </source>
</evidence>
<name>A0ABP1QPX0_9HEXA</name>
<evidence type="ECO:0000256" key="2">
    <source>
        <dbReference type="SAM" id="SignalP"/>
    </source>
</evidence>